<dbReference type="EMBL" id="LS483460">
    <property type="protein sequence ID" value="SQH99715.1"/>
    <property type="molecule type" value="Genomic_DNA"/>
</dbReference>
<accession>A0A2X4UAT9</accession>
<dbReference type="AlphaFoldDB" id="A0A2X4UAT9"/>
<sequence length="73" mass="8510">MLVSFLAWKEKMFDSCHANVDKLSRGCYKSNIQTKSNDWSMEMFESVGLVSYTLVIIATELLQSEREEYGYRT</sequence>
<protein>
    <submittedName>
        <fullName evidence="1">Uncharacterized protein</fullName>
    </submittedName>
</protein>
<name>A0A2X4UAT9_9CORY</name>
<gene>
    <name evidence="1" type="ORF">NCTC10288_01005</name>
</gene>
<dbReference type="KEGG" id="cmin:NCTC10288_01005"/>
<organism evidence="1 2">
    <name type="scientific">Corynebacterium minutissimum</name>
    <dbReference type="NCBI Taxonomy" id="38301"/>
    <lineage>
        <taxon>Bacteria</taxon>
        <taxon>Bacillati</taxon>
        <taxon>Actinomycetota</taxon>
        <taxon>Actinomycetes</taxon>
        <taxon>Mycobacteriales</taxon>
        <taxon>Corynebacteriaceae</taxon>
        <taxon>Corynebacterium</taxon>
    </lineage>
</organism>
<reference evidence="1 2" key="1">
    <citation type="submission" date="2018-06" db="EMBL/GenBank/DDBJ databases">
        <authorList>
            <consortium name="Pathogen Informatics"/>
            <person name="Doyle S."/>
        </authorList>
    </citation>
    <scope>NUCLEOTIDE SEQUENCE [LARGE SCALE GENOMIC DNA]</scope>
    <source>
        <strain evidence="1 2">NCTC10288</strain>
    </source>
</reference>
<dbReference type="Proteomes" id="UP000249264">
    <property type="component" value="Chromosome 1"/>
</dbReference>
<proteinExistence type="predicted"/>
<evidence type="ECO:0000313" key="2">
    <source>
        <dbReference type="Proteomes" id="UP000249264"/>
    </source>
</evidence>
<evidence type="ECO:0000313" key="1">
    <source>
        <dbReference type="EMBL" id="SQH99715.1"/>
    </source>
</evidence>